<evidence type="ECO:0000256" key="1">
    <source>
        <dbReference type="ARBA" id="ARBA00001946"/>
    </source>
</evidence>
<comment type="cofactor">
    <cofactor evidence="1">
        <name>Mg(2+)</name>
        <dbReference type="ChEBI" id="CHEBI:18420"/>
    </cofactor>
</comment>
<sequence>MASRLIINADDFGLTPGINRAIAQLHEAGALTSATLMATGAAFDDAVSIARAHPTLGIGCHIVLTDGIPVSPPQSIPTLLGADGKTFRPSLLDFVQALLRGIIREDDIEREALAQIQKLQRAGIDVTHIDTHKHTHLFPAASRPLLHIAQRCSIGAIRNPFEPAFTRRLPHAPLKRRLQFALLKTLRPRFTQLSQLRHAHVLTTDGTLGVSATGNVTPATLTEILNALPSGGTYEIVCHPGYNDADLDRVRTRLRSHREIEMQALLRAIPAILMQPNPPELIHYGNLGAFDTLRENGQFSPNTGYEKVL</sequence>
<name>A0A428MFP1_9BACT</name>
<dbReference type="Proteomes" id="UP000269669">
    <property type="component" value="Unassembled WGS sequence"/>
</dbReference>
<keyword evidence="7" id="KW-1185">Reference proteome</keyword>
<gene>
    <name evidence="6" type="ORF">EDE15_1168</name>
</gene>
<evidence type="ECO:0000256" key="4">
    <source>
        <dbReference type="ARBA" id="ARBA00022842"/>
    </source>
</evidence>
<evidence type="ECO:0000313" key="7">
    <source>
        <dbReference type="Proteomes" id="UP000269669"/>
    </source>
</evidence>
<dbReference type="InterPro" id="IPR006879">
    <property type="entry name" value="YdjC-like"/>
</dbReference>
<keyword evidence="4" id="KW-0460">Magnesium</keyword>
<dbReference type="InterPro" id="IPR011330">
    <property type="entry name" value="Glyco_hydro/deAcase_b/a-brl"/>
</dbReference>
<protein>
    <submittedName>
        <fullName evidence="6">Putative glycoside hydrolase/deacetylase ChbG (UPF0249 family)</fullName>
    </submittedName>
</protein>
<dbReference type="GO" id="GO:0019213">
    <property type="term" value="F:deacetylase activity"/>
    <property type="evidence" value="ECO:0007669"/>
    <property type="project" value="TreeGrafter"/>
</dbReference>
<dbReference type="EMBL" id="RSDW01000001">
    <property type="protein sequence ID" value="RSL15672.1"/>
    <property type="molecule type" value="Genomic_DNA"/>
</dbReference>
<dbReference type="GO" id="GO:0016787">
    <property type="term" value="F:hydrolase activity"/>
    <property type="evidence" value="ECO:0007669"/>
    <property type="project" value="UniProtKB-KW"/>
</dbReference>
<keyword evidence="5" id="KW-0119">Carbohydrate metabolism</keyword>
<accession>A0A428MFP1</accession>
<keyword evidence="3 6" id="KW-0378">Hydrolase</keyword>
<evidence type="ECO:0000256" key="5">
    <source>
        <dbReference type="ARBA" id="ARBA00023277"/>
    </source>
</evidence>
<evidence type="ECO:0000256" key="3">
    <source>
        <dbReference type="ARBA" id="ARBA00022801"/>
    </source>
</evidence>
<dbReference type="PANTHER" id="PTHR31609">
    <property type="entry name" value="YDJC DEACETYLASE FAMILY MEMBER"/>
    <property type="match status" value="1"/>
</dbReference>
<dbReference type="CDD" id="cd10808">
    <property type="entry name" value="YdjC"/>
    <property type="match status" value="1"/>
</dbReference>
<dbReference type="GO" id="GO:0005975">
    <property type="term" value="P:carbohydrate metabolic process"/>
    <property type="evidence" value="ECO:0007669"/>
    <property type="project" value="InterPro"/>
</dbReference>
<dbReference type="RefSeq" id="WP_125484389.1">
    <property type="nucleotide sequence ID" value="NZ_RSDW01000001.1"/>
</dbReference>
<dbReference type="SUPFAM" id="SSF88713">
    <property type="entry name" value="Glycoside hydrolase/deacetylase"/>
    <property type="match status" value="1"/>
</dbReference>
<evidence type="ECO:0000256" key="2">
    <source>
        <dbReference type="ARBA" id="ARBA00022723"/>
    </source>
</evidence>
<evidence type="ECO:0000313" key="6">
    <source>
        <dbReference type="EMBL" id="RSL15672.1"/>
    </source>
</evidence>
<keyword evidence="2" id="KW-0479">Metal-binding</keyword>
<organism evidence="6 7">
    <name type="scientific">Edaphobacter aggregans</name>
    <dbReference type="NCBI Taxonomy" id="570835"/>
    <lineage>
        <taxon>Bacteria</taxon>
        <taxon>Pseudomonadati</taxon>
        <taxon>Acidobacteriota</taxon>
        <taxon>Terriglobia</taxon>
        <taxon>Terriglobales</taxon>
        <taxon>Acidobacteriaceae</taxon>
        <taxon>Edaphobacter</taxon>
    </lineage>
</organism>
<dbReference type="OrthoDB" id="9774177at2"/>
<proteinExistence type="predicted"/>
<dbReference type="GO" id="GO:0046872">
    <property type="term" value="F:metal ion binding"/>
    <property type="evidence" value="ECO:0007669"/>
    <property type="project" value="UniProtKB-KW"/>
</dbReference>
<dbReference type="PANTHER" id="PTHR31609:SF1">
    <property type="entry name" value="CARBOHYDRATE DEACETYLASE"/>
    <property type="match status" value="1"/>
</dbReference>
<dbReference type="Gene3D" id="3.20.20.370">
    <property type="entry name" value="Glycoside hydrolase/deacetylase"/>
    <property type="match status" value="1"/>
</dbReference>
<dbReference type="AlphaFoldDB" id="A0A428MFP1"/>
<dbReference type="Pfam" id="PF04794">
    <property type="entry name" value="YdjC"/>
    <property type="match status" value="1"/>
</dbReference>
<reference evidence="6 7" key="1">
    <citation type="submission" date="2018-12" db="EMBL/GenBank/DDBJ databases">
        <title>Sequencing of bacterial isolates from soil warming experiment in Harvard Forest, Massachusetts, USA.</title>
        <authorList>
            <person name="Deangelis K."/>
        </authorList>
    </citation>
    <scope>NUCLEOTIDE SEQUENCE [LARGE SCALE GENOMIC DNA]</scope>
    <source>
        <strain evidence="6 7">EB153</strain>
    </source>
</reference>
<comment type="caution">
    <text evidence="6">The sequence shown here is derived from an EMBL/GenBank/DDBJ whole genome shotgun (WGS) entry which is preliminary data.</text>
</comment>